<protein>
    <submittedName>
        <fullName evidence="1">Uncharacterized protein</fullName>
    </submittedName>
</protein>
<proteinExistence type="predicted"/>
<evidence type="ECO:0000313" key="2">
    <source>
        <dbReference type="Proteomes" id="UP000032142"/>
    </source>
</evidence>
<reference evidence="2" key="1">
    <citation type="submission" date="2014-09" db="EMBL/GenBank/DDBJ databases">
        <authorList>
            <person name="Mudge J."/>
            <person name="Ramaraj T."/>
            <person name="Lindquist I.E."/>
            <person name="Bharti A.K."/>
            <person name="Sundararajan A."/>
            <person name="Cameron C.T."/>
            <person name="Woodward J.E."/>
            <person name="May G.D."/>
            <person name="Brubaker C."/>
            <person name="Broadhvest J."/>
            <person name="Wilkins T.A."/>
        </authorList>
    </citation>
    <scope>NUCLEOTIDE SEQUENCE</scope>
    <source>
        <strain evidence="2">cv. AKA8401</strain>
    </source>
</reference>
<name>A0A0B0PZ74_GOSAR</name>
<sequence>MSYNLSYTYLISDKLQVISGSFSYIYLISD</sequence>
<accession>A0A0B0PZ74</accession>
<keyword evidence="2" id="KW-1185">Reference proteome</keyword>
<dbReference type="EMBL" id="KN446357">
    <property type="protein sequence ID" value="KHG28771.1"/>
    <property type="molecule type" value="Genomic_DNA"/>
</dbReference>
<dbReference type="Proteomes" id="UP000032142">
    <property type="component" value="Unassembled WGS sequence"/>
</dbReference>
<gene>
    <name evidence="1" type="ORF">F383_34801</name>
</gene>
<dbReference type="AlphaFoldDB" id="A0A0B0PZ74"/>
<organism evidence="1 2">
    <name type="scientific">Gossypium arboreum</name>
    <name type="common">Tree cotton</name>
    <name type="synonym">Gossypium nanking</name>
    <dbReference type="NCBI Taxonomy" id="29729"/>
    <lineage>
        <taxon>Eukaryota</taxon>
        <taxon>Viridiplantae</taxon>
        <taxon>Streptophyta</taxon>
        <taxon>Embryophyta</taxon>
        <taxon>Tracheophyta</taxon>
        <taxon>Spermatophyta</taxon>
        <taxon>Magnoliopsida</taxon>
        <taxon>eudicotyledons</taxon>
        <taxon>Gunneridae</taxon>
        <taxon>Pentapetalae</taxon>
        <taxon>rosids</taxon>
        <taxon>malvids</taxon>
        <taxon>Malvales</taxon>
        <taxon>Malvaceae</taxon>
        <taxon>Malvoideae</taxon>
        <taxon>Gossypium</taxon>
    </lineage>
</organism>
<evidence type="ECO:0000313" key="1">
    <source>
        <dbReference type="EMBL" id="KHG28771.1"/>
    </source>
</evidence>